<reference evidence="1 2" key="1">
    <citation type="submission" date="2013-02" db="EMBL/GenBank/DDBJ databases">
        <authorList>
            <person name="Hannick L."/>
            <person name="Zafar N."/>
            <person name="Lorenzi H."/>
            <person name="Ali I.A."/>
            <person name="Petri W.P."/>
            <person name="Caler E."/>
        </authorList>
    </citation>
    <scope>NUCLEOTIDE SEQUENCE [LARGE SCALE GENOMIC DNA]</scope>
    <source>
        <strain evidence="1 2">KU27</strain>
    </source>
</reference>
<gene>
    <name evidence="1" type="ORF">EHI5A_105730</name>
</gene>
<dbReference type="VEuPathDB" id="AmoebaDB:EHI5A_105730"/>
<evidence type="ECO:0000313" key="2">
    <source>
        <dbReference type="Proteomes" id="UP000011755"/>
    </source>
</evidence>
<organism evidence="1 2">
    <name type="scientific">Entamoeba histolytica KU27</name>
    <dbReference type="NCBI Taxonomy" id="885311"/>
    <lineage>
        <taxon>Eukaryota</taxon>
        <taxon>Amoebozoa</taxon>
        <taxon>Evosea</taxon>
        <taxon>Archamoebae</taxon>
        <taxon>Mastigamoebida</taxon>
        <taxon>Entamoebidae</taxon>
        <taxon>Entamoeba</taxon>
    </lineage>
</organism>
<proteinExistence type="predicted"/>
<dbReference type="OrthoDB" id="30900at2759"/>
<dbReference type="AlphaFoldDB" id="M2RPK4"/>
<dbReference type="PANTHER" id="PTHR45737">
    <property type="entry name" value="VON WILLEBRAND FACTOR A DOMAIN-CONTAINING PROTEIN 5A"/>
    <property type="match status" value="1"/>
</dbReference>
<sequence length="285" mass="33078">MTTCYIQCNEEIKEGQNIESEIKGRCGEKEVTYKNTKSINITKGIIVHQLMALNQIRKLESENKKEEAKKLSMKYHVLCKETAFIAVDKTTKKEVDFIKNINLNANYPSCGGNGHFIKPMMMRCAKPMMMECAKPMIMKHSEKMKRMAMRQTNSTVNGCEKEKHECERKMSQESVDQCSTNLRKKEVETTKEQKYEEIIKCQKANGEFVGVDKIIKEIKEVEVDDVESSVIQTFFVIEVLQEKFSENKVEWKLVVKKAENWLSSKPRLKEDIKTKIHSIVKSLQF</sequence>
<protein>
    <submittedName>
        <fullName evidence="1">Uncharacterized protein</fullName>
    </submittedName>
</protein>
<dbReference type="Proteomes" id="UP000011755">
    <property type="component" value="Unassembled WGS sequence"/>
</dbReference>
<accession>M2RPK4</accession>
<name>M2RPK4_ENTHI</name>
<evidence type="ECO:0000313" key="1">
    <source>
        <dbReference type="EMBL" id="EMD46455.1"/>
    </source>
</evidence>
<dbReference type="EMBL" id="KB444541">
    <property type="protein sequence ID" value="EMD46455.1"/>
    <property type="molecule type" value="Genomic_DNA"/>
</dbReference>
<dbReference type="PANTHER" id="PTHR45737:SF6">
    <property type="entry name" value="VON WILLEBRAND FACTOR A DOMAIN-CONTAINING PROTEIN 5A"/>
    <property type="match status" value="1"/>
</dbReference>